<evidence type="ECO:0000313" key="1">
    <source>
        <dbReference type="EMBL" id="MBT4869987.1"/>
    </source>
</evidence>
<proteinExistence type="predicted"/>
<name>A0A8T5GE71_9ARCH</name>
<gene>
    <name evidence="1" type="ORF">HON47_00235</name>
</gene>
<organism evidence="1 2">
    <name type="scientific">Candidatus Iainarchaeum sp</name>
    <dbReference type="NCBI Taxonomy" id="3101447"/>
    <lineage>
        <taxon>Archaea</taxon>
        <taxon>Candidatus Iainarchaeota</taxon>
        <taxon>Candidatus Iainarchaeia</taxon>
        <taxon>Candidatus Iainarchaeales</taxon>
        <taxon>Candidatus Iainarchaeaceae</taxon>
        <taxon>Candidatus Iainarchaeum</taxon>
    </lineage>
</organism>
<evidence type="ECO:0000313" key="2">
    <source>
        <dbReference type="Proteomes" id="UP000722459"/>
    </source>
</evidence>
<comment type="caution">
    <text evidence="1">The sequence shown here is derived from an EMBL/GenBank/DDBJ whole genome shotgun (WGS) entry which is preliminary data.</text>
</comment>
<reference evidence="1" key="1">
    <citation type="journal article" date="2021" name="ISME J.">
        <title>Mercury methylation by metabolically versatile and cosmopolitan marine bacteria.</title>
        <authorList>
            <person name="Lin H."/>
            <person name="Ascher D.B."/>
            <person name="Myung Y."/>
            <person name="Lamborg C.H."/>
            <person name="Hallam S.J."/>
            <person name="Gionfriddo C.M."/>
            <person name="Holt K.E."/>
            <person name="Moreau J.W."/>
        </authorList>
    </citation>
    <scope>NUCLEOTIDE SEQUENCE</scope>
    <source>
        <strain evidence="1">SI075_bin30</strain>
    </source>
</reference>
<dbReference type="EMBL" id="JABJNZ010000010">
    <property type="protein sequence ID" value="MBT4869987.1"/>
    <property type="molecule type" value="Genomic_DNA"/>
</dbReference>
<accession>A0A8T5GE71</accession>
<dbReference type="AlphaFoldDB" id="A0A8T5GE71"/>
<sequence length="91" mass="9561">LLILIISISLFFGCFGPVPDLPENPGSCSTDSNCIGIIHPTGQNMCVGKHWIEAGGGQIAQINESYKCECVPFEGGEFAGVITGKVCTSKN</sequence>
<dbReference type="Proteomes" id="UP000722459">
    <property type="component" value="Unassembled WGS sequence"/>
</dbReference>
<protein>
    <submittedName>
        <fullName evidence="1">Uncharacterized protein</fullName>
    </submittedName>
</protein>
<feature type="non-terminal residue" evidence="1">
    <location>
        <position position="1"/>
    </location>
</feature>